<sequence length="448" mass="48402">MIAFFSCKDDDSPTVEEEETETETTGFQGEIDYIKTYGGSNLDKAVSIVLANDGNYVILGSTKSTDGDITDKTTSDEDYWLLKVKPDGEIIWSKTYGGPEDDTASNLEKTSDGGYIASGYSRGAGGDVSSNAGFHDFWVVKFSASGDLQWQKSFGFPGSDKAYKAKQTRDGGYIVAGVLDVSASNGEGGLGSKKPKEAAGRSPQHAGGDYWVIKLSATGEMQWRNYFGGTFTDTAYDVLQTSDGAYLIFGTSDSSDVDISENIGTYDYWVVKVSANGELVWEKNYGGKQIENLYTASTASNGNFLIFGDTRSNDINVTSNFGKADIWGVKIDSEGELLSQQSYGGLEFESARGISQLSNGNHIVTGNTRSIDGDFDQNKGDNDALVMIIDDKQSIEFQLTVGGSTFDFAQDAIEAENKTYVIAGSTQSDDKDIPLNRGVEDLLLFKIK</sequence>
<dbReference type="PANTHER" id="PTHR42754:SF1">
    <property type="entry name" value="LIPOPROTEIN"/>
    <property type="match status" value="1"/>
</dbReference>
<dbReference type="EMBL" id="QVID01000001">
    <property type="protein sequence ID" value="RFN59019.1"/>
    <property type="molecule type" value="Genomic_DNA"/>
</dbReference>
<accession>A0A3E1QA47</accession>
<dbReference type="Proteomes" id="UP000261082">
    <property type="component" value="Unassembled WGS sequence"/>
</dbReference>
<name>A0A3E1QA47_9FLAO</name>
<dbReference type="InterPro" id="IPR011047">
    <property type="entry name" value="Quinoprotein_ADH-like_sf"/>
</dbReference>
<dbReference type="PANTHER" id="PTHR42754">
    <property type="entry name" value="ENDOGLUCANASE"/>
    <property type="match status" value="1"/>
</dbReference>
<protein>
    <recommendedName>
        <fullName evidence="3">Bulb-type lectin domain-containing protein</fullName>
    </recommendedName>
</protein>
<evidence type="ECO:0008006" key="3">
    <source>
        <dbReference type="Google" id="ProtNLM"/>
    </source>
</evidence>
<keyword evidence="2" id="KW-1185">Reference proteome</keyword>
<reference evidence="1 2" key="1">
    <citation type="journal article" date="2007" name="Int. J. Syst. Evol. Microbiol.">
        <title>Marixanthomonas ophiurae gen. nov., sp. nov., a marine bacterium of the family Flavobacteriaceae isolated from a deep-sea brittle star.</title>
        <authorList>
            <person name="Romanenko L.A."/>
            <person name="Uchino M."/>
            <person name="Frolova G.M."/>
            <person name="Mikhailov V.V."/>
        </authorList>
    </citation>
    <scope>NUCLEOTIDE SEQUENCE [LARGE SCALE GENOMIC DNA]</scope>
    <source>
        <strain evidence="1 2">KMM 3046</strain>
    </source>
</reference>
<dbReference type="AlphaFoldDB" id="A0A3E1QA47"/>
<gene>
    <name evidence="1" type="ORF">DZ858_02770</name>
</gene>
<comment type="caution">
    <text evidence="1">The sequence shown here is derived from an EMBL/GenBank/DDBJ whole genome shotgun (WGS) entry which is preliminary data.</text>
</comment>
<proteinExistence type="predicted"/>
<evidence type="ECO:0000313" key="2">
    <source>
        <dbReference type="Proteomes" id="UP000261082"/>
    </source>
</evidence>
<dbReference type="SUPFAM" id="SSF50998">
    <property type="entry name" value="Quinoprotein alcohol dehydrogenase-like"/>
    <property type="match status" value="1"/>
</dbReference>
<evidence type="ECO:0000313" key="1">
    <source>
        <dbReference type="EMBL" id="RFN59019.1"/>
    </source>
</evidence>
<organism evidence="1 2">
    <name type="scientific">Marixanthomonas ophiurae</name>
    <dbReference type="NCBI Taxonomy" id="387659"/>
    <lineage>
        <taxon>Bacteria</taxon>
        <taxon>Pseudomonadati</taxon>
        <taxon>Bacteroidota</taxon>
        <taxon>Flavobacteriia</taxon>
        <taxon>Flavobacteriales</taxon>
        <taxon>Flavobacteriaceae</taxon>
        <taxon>Marixanthomonas</taxon>
    </lineage>
</organism>